<dbReference type="PANTHER" id="PTHR33112">
    <property type="entry name" value="DOMAIN PROTEIN, PUTATIVE-RELATED"/>
    <property type="match status" value="1"/>
</dbReference>
<keyword evidence="3" id="KW-1185">Reference proteome</keyword>
<dbReference type="AlphaFoldDB" id="A0A1F8AG04"/>
<name>A0A1F8AG04_9EURO</name>
<accession>A0A1F8AG04</accession>
<dbReference type="PANTHER" id="PTHR33112:SF9">
    <property type="entry name" value="HETEROKARYON INCOMPATIBILITY DOMAIN-CONTAINING PROTEIN"/>
    <property type="match status" value="1"/>
</dbReference>
<dbReference type="RefSeq" id="XP_022394338.1">
    <property type="nucleotide sequence ID" value="XM_022527774.1"/>
</dbReference>
<organism evidence="2 3">
    <name type="scientific">Aspergillus bombycis</name>
    <dbReference type="NCBI Taxonomy" id="109264"/>
    <lineage>
        <taxon>Eukaryota</taxon>
        <taxon>Fungi</taxon>
        <taxon>Dikarya</taxon>
        <taxon>Ascomycota</taxon>
        <taxon>Pezizomycotina</taxon>
        <taxon>Eurotiomycetes</taxon>
        <taxon>Eurotiomycetidae</taxon>
        <taxon>Eurotiales</taxon>
        <taxon>Aspergillaceae</taxon>
        <taxon>Aspergillus</taxon>
    </lineage>
</organism>
<comment type="caution">
    <text evidence="2">The sequence shown here is derived from an EMBL/GenBank/DDBJ whole genome shotgun (WGS) entry which is preliminary data.</text>
</comment>
<feature type="domain" description="Heterokaryon incompatibility" evidence="1">
    <location>
        <begin position="56"/>
        <end position="205"/>
    </location>
</feature>
<proteinExistence type="predicted"/>
<dbReference type="STRING" id="109264.A0A1F8AG04"/>
<gene>
    <name evidence="2" type="ORF">ABOM_000644</name>
</gene>
<evidence type="ECO:0000259" key="1">
    <source>
        <dbReference type="Pfam" id="PF06985"/>
    </source>
</evidence>
<dbReference type="Proteomes" id="UP000179179">
    <property type="component" value="Unassembled WGS sequence"/>
</dbReference>
<dbReference type="EMBL" id="LYCR01000002">
    <property type="protein sequence ID" value="OGM50621.1"/>
    <property type="molecule type" value="Genomic_DNA"/>
</dbReference>
<dbReference type="OrthoDB" id="5362512at2759"/>
<dbReference type="InterPro" id="IPR010730">
    <property type="entry name" value="HET"/>
</dbReference>
<reference evidence="2 3" key="1">
    <citation type="journal article" date="2016" name="Genome Biol. Evol.">
        <title>Draft genome sequence of an aflatoxigenic Aspergillus species, A. bombycis.</title>
        <authorList>
            <person name="Moore G.G."/>
            <person name="Mack B.M."/>
            <person name="Beltz S.B."/>
            <person name="Gilbert M.K."/>
        </authorList>
    </citation>
    <scope>NUCLEOTIDE SEQUENCE [LARGE SCALE GENOMIC DNA]</scope>
    <source>
        <strain evidence="3">NRRL 26010</strain>
    </source>
</reference>
<protein>
    <recommendedName>
        <fullName evidence="1">Heterokaryon incompatibility domain-containing protein</fullName>
    </recommendedName>
</protein>
<dbReference type="GeneID" id="34444034"/>
<dbReference type="Pfam" id="PF06985">
    <property type="entry name" value="HET"/>
    <property type="match status" value="1"/>
</dbReference>
<evidence type="ECO:0000313" key="3">
    <source>
        <dbReference type="Proteomes" id="UP000179179"/>
    </source>
</evidence>
<sequence length="490" mass="56499">MSEVSQWLNTCTKRHPKCLLSDNTPLPSRVLELDASPDHPQKLRLYRTAPNEMGRYICLSYCWGPKGSPIQLTKATLLQFQQGIAWETLPLTFQHAVLLTRQFGARYLWIDSLCIVQDDSEDWSENCPRMAEIYHNAYITLAASAAPDPQAGLYSISDGEWARGKEIFSTSGGHPIHVFARAPMLDMNTRRDREPLFMRAWAYQERMLSHRILYFTQREILWECNEQVACQCLHLQEQMSLKLKFSESANPRDLNFCWNEIVSEYSSRQLSYTADRIPALAGIAKRMHSLRANDVYIAGLWRSTLCQDLLWYDPRLNVHARPTWQAPSWSWASVNYAVTFEMNGENIKDYCLRLSYVTHSCTPLHPTDEGCFGGLQSASLTVKGKLIPIIGNPLRNSMYMGENRLQGYFMIGYDFWSSAGSTLEEIPLYILHVCDKHTGIYKAESYYLCLRQFDVEAHTYERVGVFHEWGRSRAYEKLWRTISATTVTMV</sequence>
<evidence type="ECO:0000313" key="2">
    <source>
        <dbReference type="EMBL" id="OGM50621.1"/>
    </source>
</evidence>